<dbReference type="InterPro" id="IPR052524">
    <property type="entry name" value="MFS_Cyanate_Porter"/>
</dbReference>
<dbReference type="RefSeq" id="WP_345153046.1">
    <property type="nucleotide sequence ID" value="NZ_BAABEO010000024.1"/>
</dbReference>
<feature type="transmembrane region" description="Helical" evidence="1">
    <location>
        <begin position="143"/>
        <end position="166"/>
    </location>
</feature>
<feature type="transmembrane region" description="Helical" evidence="1">
    <location>
        <begin position="21"/>
        <end position="41"/>
    </location>
</feature>
<protein>
    <submittedName>
        <fullName evidence="2">CynX/NimT family MFS transporter</fullName>
    </submittedName>
</protein>
<dbReference type="Gene3D" id="1.20.1250.20">
    <property type="entry name" value="MFS general substrate transporter like domains"/>
    <property type="match status" value="2"/>
</dbReference>
<keyword evidence="3" id="KW-1185">Reference proteome</keyword>
<dbReference type="InterPro" id="IPR036259">
    <property type="entry name" value="MFS_trans_sf"/>
</dbReference>
<evidence type="ECO:0000313" key="2">
    <source>
        <dbReference type="EMBL" id="GAA3696057.1"/>
    </source>
</evidence>
<reference evidence="3" key="1">
    <citation type="journal article" date="2019" name="Int. J. Syst. Evol. Microbiol.">
        <title>The Global Catalogue of Microorganisms (GCM) 10K type strain sequencing project: providing services to taxonomists for standard genome sequencing and annotation.</title>
        <authorList>
            <consortium name="The Broad Institute Genomics Platform"/>
            <consortium name="The Broad Institute Genome Sequencing Center for Infectious Disease"/>
            <person name="Wu L."/>
            <person name="Ma J."/>
        </authorList>
    </citation>
    <scope>NUCLEOTIDE SEQUENCE [LARGE SCALE GENOMIC DNA]</scope>
    <source>
        <strain evidence="3">JCM 30742</strain>
    </source>
</reference>
<gene>
    <name evidence="2" type="ORF">GCM10023081_36500</name>
</gene>
<feature type="transmembrane region" description="Helical" evidence="1">
    <location>
        <begin position="372"/>
        <end position="393"/>
    </location>
</feature>
<proteinExistence type="predicted"/>
<dbReference type="Pfam" id="PF07690">
    <property type="entry name" value="MFS_1"/>
    <property type="match status" value="1"/>
</dbReference>
<dbReference type="InterPro" id="IPR011701">
    <property type="entry name" value="MFS"/>
</dbReference>
<sequence>MDESQGAGAKGPGRMAKLLPLAAIYLTAAGMRPVITSLAAVLDQVRVDFDAPVVLSLLVSSPMPIFAMAGFLTPLVVRRLGTVGAILAAIVVCTVGLALRPWGSLAQLVACTVLALCATALINVLLPALTASYFPDRIGSTTGAYTGVMTVSTTIAAAATAPLALWLQNWNLALTIWVVFPVLAALLWLPLLRRAKSEPETESPSPSQAKQRPTKTGFTALLVVLFATQAALAFTIMGWFPTMMLSRGLSADVAGYVFALLLVVGLPVGLIAPTLFGRGHRIGVLATLSCATIAGCAVLLVPNLGLAGAVIAALLLGTGTAIFPVVLAIIGDLGRLTGQGVALSGRVQSLGYATATAVPLLAGLATGSDWSFMYIALIAVACVQFVAGARLVAGIVRLKSRVRDDAKAALAARQ</sequence>
<feature type="transmembrane region" description="Helical" evidence="1">
    <location>
        <begin position="172"/>
        <end position="192"/>
    </location>
</feature>
<feature type="transmembrane region" description="Helical" evidence="1">
    <location>
        <begin position="105"/>
        <end position="131"/>
    </location>
</feature>
<feature type="transmembrane region" description="Helical" evidence="1">
    <location>
        <begin position="80"/>
        <end position="99"/>
    </location>
</feature>
<feature type="transmembrane region" description="Helical" evidence="1">
    <location>
        <begin position="253"/>
        <end position="275"/>
    </location>
</feature>
<feature type="transmembrane region" description="Helical" evidence="1">
    <location>
        <begin position="282"/>
        <end position="301"/>
    </location>
</feature>
<keyword evidence="1" id="KW-0812">Transmembrane</keyword>
<dbReference type="PANTHER" id="PTHR23523:SF2">
    <property type="entry name" value="2-NITROIMIDAZOLE TRANSPORTER"/>
    <property type="match status" value="1"/>
</dbReference>
<keyword evidence="1" id="KW-0472">Membrane</keyword>
<keyword evidence="1" id="KW-1133">Transmembrane helix</keyword>
<feature type="transmembrane region" description="Helical" evidence="1">
    <location>
        <begin position="218"/>
        <end position="241"/>
    </location>
</feature>
<name>A0ABP7CVN8_9MICC</name>
<dbReference type="SUPFAM" id="SSF103473">
    <property type="entry name" value="MFS general substrate transporter"/>
    <property type="match status" value="1"/>
</dbReference>
<feature type="transmembrane region" description="Helical" evidence="1">
    <location>
        <begin position="53"/>
        <end position="73"/>
    </location>
</feature>
<comment type="caution">
    <text evidence="2">The sequence shown here is derived from an EMBL/GenBank/DDBJ whole genome shotgun (WGS) entry which is preliminary data.</text>
</comment>
<evidence type="ECO:0000256" key="1">
    <source>
        <dbReference type="SAM" id="Phobius"/>
    </source>
</evidence>
<dbReference type="PANTHER" id="PTHR23523">
    <property type="match status" value="1"/>
</dbReference>
<dbReference type="Proteomes" id="UP001500752">
    <property type="component" value="Unassembled WGS sequence"/>
</dbReference>
<dbReference type="EMBL" id="BAABEO010000024">
    <property type="protein sequence ID" value="GAA3696057.1"/>
    <property type="molecule type" value="Genomic_DNA"/>
</dbReference>
<accession>A0ABP7CVN8</accession>
<feature type="transmembrane region" description="Helical" evidence="1">
    <location>
        <begin position="350"/>
        <end position="366"/>
    </location>
</feature>
<organism evidence="2 3">
    <name type="scientific">Arthrobacter ginkgonis</name>
    <dbReference type="NCBI Taxonomy" id="1630594"/>
    <lineage>
        <taxon>Bacteria</taxon>
        <taxon>Bacillati</taxon>
        <taxon>Actinomycetota</taxon>
        <taxon>Actinomycetes</taxon>
        <taxon>Micrococcales</taxon>
        <taxon>Micrococcaceae</taxon>
        <taxon>Arthrobacter</taxon>
    </lineage>
</organism>
<evidence type="ECO:0000313" key="3">
    <source>
        <dbReference type="Proteomes" id="UP001500752"/>
    </source>
</evidence>
<feature type="transmembrane region" description="Helical" evidence="1">
    <location>
        <begin position="307"/>
        <end position="330"/>
    </location>
</feature>